<sequence>MTGSEVLNSLHRFPVRHCLKRTAAAVCRRSRAPVVADPVLRTSKLLSVDLNRFRQSQPPYRLSTPFLLRGSFPSSLFFD</sequence>
<comment type="caution">
    <text evidence="1">The sequence shown here is derived from an EMBL/GenBank/DDBJ whole genome shotgun (WGS) entry which is preliminary data.</text>
</comment>
<organism evidence="1 2">
    <name type="scientific">Clitoria ternatea</name>
    <name type="common">Butterfly pea</name>
    <dbReference type="NCBI Taxonomy" id="43366"/>
    <lineage>
        <taxon>Eukaryota</taxon>
        <taxon>Viridiplantae</taxon>
        <taxon>Streptophyta</taxon>
        <taxon>Embryophyta</taxon>
        <taxon>Tracheophyta</taxon>
        <taxon>Spermatophyta</taxon>
        <taxon>Magnoliopsida</taxon>
        <taxon>eudicotyledons</taxon>
        <taxon>Gunneridae</taxon>
        <taxon>Pentapetalae</taxon>
        <taxon>rosids</taxon>
        <taxon>fabids</taxon>
        <taxon>Fabales</taxon>
        <taxon>Fabaceae</taxon>
        <taxon>Papilionoideae</taxon>
        <taxon>50 kb inversion clade</taxon>
        <taxon>NPAAA clade</taxon>
        <taxon>indigoferoid/millettioid clade</taxon>
        <taxon>Phaseoleae</taxon>
        <taxon>Clitoria</taxon>
    </lineage>
</organism>
<name>A0AAN9IGP4_CLITE</name>
<protein>
    <submittedName>
        <fullName evidence="1">Uncharacterized protein</fullName>
    </submittedName>
</protein>
<accession>A0AAN9IGP4</accession>
<keyword evidence="2" id="KW-1185">Reference proteome</keyword>
<evidence type="ECO:0000313" key="2">
    <source>
        <dbReference type="Proteomes" id="UP001359559"/>
    </source>
</evidence>
<dbReference type="EMBL" id="JAYKXN010000006">
    <property type="protein sequence ID" value="KAK7278527.1"/>
    <property type="molecule type" value="Genomic_DNA"/>
</dbReference>
<proteinExistence type="predicted"/>
<dbReference type="Proteomes" id="UP001359559">
    <property type="component" value="Unassembled WGS sequence"/>
</dbReference>
<reference evidence="1 2" key="1">
    <citation type="submission" date="2024-01" db="EMBL/GenBank/DDBJ databases">
        <title>The genomes of 5 underutilized Papilionoideae crops provide insights into root nodulation and disease resistance.</title>
        <authorList>
            <person name="Yuan L."/>
        </authorList>
    </citation>
    <scope>NUCLEOTIDE SEQUENCE [LARGE SCALE GENOMIC DNA]</scope>
    <source>
        <strain evidence="1">LY-2023</strain>
        <tissue evidence="1">Leaf</tissue>
    </source>
</reference>
<dbReference type="AlphaFoldDB" id="A0AAN9IGP4"/>
<evidence type="ECO:0000313" key="1">
    <source>
        <dbReference type="EMBL" id="KAK7278527.1"/>
    </source>
</evidence>
<gene>
    <name evidence="1" type="ORF">RJT34_23557</name>
</gene>